<dbReference type="OrthoDB" id="335726at2"/>
<name>A0A173LNA3_9ACTN</name>
<dbReference type="Pfam" id="PF00106">
    <property type="entry name" value="adh_short"/>
    <property type="match status" value="1"/>
</dbReference>
<organism evidence="3 4">
    <name type="scientific">Dietzia timorensis</name>
    <dbReference type="NCBI Taxonomy" id="499555"/>
    <lineage>
        <taxon>Bacteria</taxon>
        <taxon>Bacillati</taxon>
        <taxon>Actinomycetota</taxon>
        <taxon>Actinomycetes</taxon>
        <taxon>Mycobacteriales</taxon>
        <taxon>Dietziaceae</taxon>
        <taxon>Dietzia</taxon>
    </lineage>
</organism>
<evidence type="ECO:0000256" key="1">
    <source>
        <dbReference type="ARBA" id="ARBA00006484"/>
    </source>
</evidence>
<dbReference type="InterPro" id="IPR002347">
    <property type="entry name" value="SDR_fam"/>
</dbReference>
<dbReference type="PRINTS" id="PR00081">
    <property type="entry name" value="GDHRDH"/>
</dbReference>
<dbReference type="PANTHER" id="PTHR44196:SF1">
    <property type="entry name" value="DEHYDROGENASE_REDUCTASE SDR FAMILY MEMBER 7B"/>
    <property type="match status" value="1"/>
</dbReference>
<dbReference type="PROSITE" id="PS00061">
    <property type="entry name" value="ADH_SHORT"/>
    <property type="match status" value="1"/>
</dbReference>
<dbReference type="RefSeq" id="WP_075844972.1">
    <property type="nucleotide sequence ID" value="NZ_CP015961.1"/>
</dbReference>
<dbReference type="InterPro" id="IPR020904">
    <property type="entry name" value="Sc_DH/Rdtase_CS"/>
</dbReference>
<evidence type="ECO:0000256" key="2">
    <source>
        <dbReference type="ARBA" id="ARBA00023002"/>
    </source>
</evidence>
<dbReference type="AlphaFoldDB" id="A0A173LNA3"/>
<evidence type="ECO:0000313" key="4">
    <source>
        <dbReference type="Proteomes" id="UP000186104"/>
    </source>
</evidence>
<gene>
    <name evidence="3" type="ORF">BJL86_2236</name>
</gene>
<keyword evidence="4" id="KW-1185">Reference proteome</keyword>
<dbReference type="SUPFAM" id="SSF51735">
    <property type="entry name" value="NAD(P)-binding Rossmann-fold domains"/>
    <property type="match status" value="1"/>
</dbReference>
<dbReference type="Gene3D" id="3.40.50.720">
    <property type="entry name" value="NAD(P)-binding Rossmann-like Domain"/>
    <property type="match status" value="1"/>
</dbReference>
<sequence length="289" mass="30570">MAKARITDFQGRTCVVTGAASGIGRAAALDLAARGARLALCDREAGALESTAQRCREISGSAPVVAAFDITSFEETKAFADETIAELGVPSAVFHVAGTSKWGAVDKMVHEDWKLLVDVNLMGTVHVVESFVPPMMKAARPGALAMVSSAAGLIGMPWHGAYSATKFGVRGIAEVLRFDLESKRISVHIVTPGAVDTPLVNKIQISGVDTSDPAVAEAQARFSKHAVTPEVAAKKMIDGVTKGKYIIQTSRDIALAFAAQRYFPPAYNLAMRGLNRYLLSVAKKAGVEV</sequence>
<dbReference type="InterPro" id="IPR036291">
    <property type="entry name" value="NAD(P)-bd_dom_sf"/>
</dbReference>
<dbReference type="GO" id="GO:0016491">
    <property type="term" value="F:oxidoreductase activity"/>
    <property type="evidence" value="ECO:0007669"/>
    <property type="project" value="UniProtKB-KW"/>
</dbReference>
<evidence type="ECO:0000313" key="3">
    <source>
        <dbReference type="EMBL" id="ANI93001.1"/>
    </source>
</evidence>
<dbReference type="PANTHER" id="PTHR44196">
    <property type="entry name" value="DEHYDROGENASE/REDUCTASE SDR FAMILY MEMBER 7B"/>
    <property type="match status" value="1"/>
</dbReference>
<dbReference type="GO" id="GO:0016020">
    <property type="term" value="C:membrane"/>
    <property type="evidence" value="ECO:0007669"/>
    <property type="project" value="TreeGrafter"/>
</dbReference>
<accession>A0A173LNA3</accession>
<dbReference type="NCBIfam" id="NF005881">
    <property type="entry name" value="PRK07832.1"/>
    <property type="match status" value="1"/>
</dbReference>
<dbReference type="EMBL" id="CP015961">
    <property type="protein sequence ID" value="ANI93001.1"/>
    <property type="molecule type" value="Genomic_DNA"/>
</dbReference>
<dbReference type="Proteomes" id="UP000186104">
    <property type="component" value="Chromosome"/>
</dbReference>
<comment type="similarity">
    <text evidence="1">Belongs to the short-chain dehydrogenases/reductases (SDR) family.</text>
</comment>
<keyword evidence="2" id="KW-0560">Oxidoreductase</keyword>
<reference evidence="3 4" key="1">
    <citation type="submission" date="2016-06" db="EMBL/GenBank/DDBJ databases">
        <title>Complete genome sequence of a saline-alkali tolerant type strain Dietzia timorensis ID05-A0528T.</title>
        <authorList>
            <person name="Wu X."/>
        </authorList>
    </citation>
    <scope>NUCLEOTIDE SEQUENCE [LARGE SCALE GENOMIC DNA]</scope>
    <source>
        <strain evidence="3 4">ID05-A0528</strain>
    </source>
</reference>
<protein>
    <submittedName>
        <fullName evidence="3">Putative oxidoreductase SadH</fullName>
    </submittedName>
</protein>
<proteinExistence type="inferred from homology"/>
<dbReference type="KEGG" id="dtm:BJL86_2236"/>
<dbReference type="STRING" id="499555.BJL86_2236"/>